<evidence type="ECO:0000313" key="3">
    <source>
        <dbReference type="Proteomes" id="UP000252355"/>
    </source>
</evidence>
<organism evidence="2 3">
    <name type="scientific">Candidatus Ozemobacter sibiricus</name>
    <dbReference type="NCBI Taxonomy" id="2268124"/>
    <lineage>
        <taxon>Bacteria</taxon>
        <taxon>Candidatus Ozemobacteria</taxon>
        <taxon>Candidatus Ozemobacterales</taxon>
        <taxon>Candidatus Ozemobacteraceae</taxon>
        <taxon>Candidatus Ozemobacter</taxon>
    </lineage>
</organism>
<comment type="caution">
    <text evidence="2">The sequence shown here is derived from an EMBL/GenBank/DDBJ whole genome shotgun (WGS) entry which is preliminary data.</text>
</comment>
<evidence type="ECO:0000313" key="2">
    <source>
        <dbReference type="EMBL" id="RCK79895.1"/>
    </source>
</evidence>
<evidence type="ECO:0000256" key="1">
    <source>
        <dbReference type="SAM" id="MobiDB-lite"/>
    </source>
</evidence>
<dbReference type="AlphaFoldDB" id="A0A367ZP33"/>
<accession>A0A367ZP33</accession>
<dbReference type="EMBL" id="QOQW01000009">
    <property type="protein sequence ID" value="RCK79895.1"/>
    <property type="molecule type" value="Genomic_DNA"/>
</dbReference>
<proteinExistence type="predicted"/>
<name>A0A367ZP33_9BACT</name>
<reference evidence="2 3" key="1">
    <citation type="submission" date="2018-05" db="EMBL/GenBank/DDBJ databases">
        <title>A metagenomic window into the 2 km-deep terrestrial subsurface aquifer revealed taxonomically and functionally diverse microbial community comprising novel uncultured bacterial lineages.</title>
        <authorList>
            <person name="Kadnikov V.V."/>
            <person name="Mardanov A.V."/>
            <person name="Beletsky A.V."/>
            <person name="Banks D."/>
            <person name="Pimenov N.V."/>
            <person name="Frank Y.A."/>
            <person name="Karnachuk O.V."/>
            <person name="Ravin N.V."/>
        </authorList>
    </citation>
    <scope>NUCLEOTIDE SEQUENCE [LARGE SCALE GENOMIC DNA]</scope>
    <source>
        <strain evidence="2">BY5</strain>
    </source>
</reference>
<feature type="region of interest" description="Disordered" evidence="1">
    <location>
        <begin position="1"/>
        <end position="25"/>
    </location>
</feature>
<dbReference type="Proteomes" id="UP000252355">
    <property type="component" value="Unassembled WGS sequence"/>
</dbReference>
<protein>
    <submittedName>
        <fullName evidence="2">Uncharacterized protein</fullName>
    </submittedName>
</protein>
<gene>
    <name evidence="2" type="ORF">OZSIB_3764</name>
</gene>
<sequence length="61" mass="6573">MRPRGPVGCLFGNGTTDSKSRAAGGRSLRNGAFLARQTRTDRSDWSGVMAKRLLHQSPQAS</sequence>